<sequence length="82" mass="9654">MRQLMMAYKDERRVNEKLREELAACQAKLLATDENLQRLSDEFQRLKTARMIEVSGEDIKMSRARITKLIREVDKCIALLDI</sequence>
<reference evidence="2" key="1">
    <citation type="journal article" date="2012" name="PLoS ONE">
        <title>Gene sets for utilization of primary and secondary nutrition supplies in the distal gut of endangered iberian lynx.</title>
        <authorList>
            <person name="Alcaide M."/>
            <person name="Messina E."/>
            <person name="Richter M."/>
            <person name="Bargiela R."/>
            <person name="Peplies J."/>
            <person name="Huws S.A."/>
            <person name="Newbold C.J."/>
            <person name="Golyshin P.N."/>
            <person name="Simon M.A."/>
            <person name="Lopez G."/>
            <person name="Yakimov M.M."/>
            <person name="Ferrer M."/>
        </authorList>
    </citation>
    <scope>NUCLEOTIDE SEQUENCE</scope>
</reference>
<proteinExistence type="predicted"/>
<accession>J9GNI4</accession>
<organism evidence="2">
    <name type="scientific">gut metagenome</name>
    <dbReference type="NCBI Taxonomy" id="749906"/>
    <lineage>
        <taxon>unclassified sequences</taxon>
        <taxon>metagenomes</taxon>
        <taxon>organismal metagenomes</taxon>
    </lineage>
</organism>
<evidence type="ECO:0000256" key="1">
    <source>
        <dbReference type="SAM" id="Coils"/>
    </source>
</evidence>
<gene>
    <name evidence="2" type="ORF">EVA_10431</name>
</gene>
<feature type="coiled-coil region" evidence="1">
    <location>
        <begin position="1"/>
        <end position="49"/>
    </location>
</feature>
<protein>
    <submittedName>
        <fullName evidence="2">Uncharacterized protein</fullName>
    </submittedName>
</protein>
<keyword evidence="1" id="KW-0175">Coiled coil</keyword>
<evidence type="ECO:0000313" key="2">
    <source>
        <dbReference type="EMBL" id="EJX01465.1"/>
    </source>
</evidence>
<comment type="caution">
    <text evidence="2">The sequence shown here is derived from an EMBL/GenBank/DDBJ whole genome shotgun (WGS) entry which is preliminary data.</text>
</comment>
<dbReference type="EMBL" id="AMCI01002948">
    <property type="protein sequence ID" value="EJX01465.1"/>
    <property type="molecule type" value="Genomic_DNA"/>
</dbReference>
<name>J9GNI4_9ZZZZ</name>
<dbReference type="AlphaFoldDB" id="J9GNI4"/>